<dbReference type="InterPro" id="IPR000073">
    <property type="entry name" value="AB_hydrolase_1"/>
</dbReference>
<dbReference type="Pfam" id="PF00561">
    <property type="entry name" value="Abhydrolase_1"/>
    <property type="match status" value="1"/>
</dbReference>
<dbReference type="GO" id="GO:0016787">
    <property type="term" value="F:hydrolase activity"/>
    <property type="evidence" value="ECO:0007669"/>
    <property type="project" value="UniProtKB-KW"/>
</dbReference>
<dbReference type="InterPro" id="IPR029058">
    <property type="entry name" value="AB_hydrolase_fold"/>
</dbReference>
<evidence type="ECO:0000313" key="3">
    <source>
        <dbReference type="EMBL" id="GGN05125.1"/>
    </source>
</evidence>
<proteinExistence type="predicted"/>
<accession>A0A917XBB8</accession>
<evidence type="ECO:0000313" key="4">
    <source>
        <dbReference type="Proteomes" id="UP000653411"/>
    </source>
</evidence>
<dbReference type="EMBL" id="BMML01000005">
    <property type="protein sequence ID" value="GGN05125.1"/>
    <property type="molecule type" value="Genomic_DNA"/>
</dbReference>
<dbReference type="Proteomes" id="UP000653411">
    <property type="component" value="Unassembled WGS sequence"/>
</dbReference>
<sequence length="292" mass="32177">MSTPDDEYASRLVETPYGRLHVRDIGGTGLPIVAMHGFPDDSRIYDRIIPLVTPRRVVALDFSGFGKSERGQETTLRPGQREAELSAVLTELGIDRCVLVGHDASGAVAVNFTLDHAESVDRLVLLNCYYGDAPSLQFPELIRLLGDPDFKPLADALMDDPKMREWILAHTQARFGYAVGDPDGVVAASVVPQWFGEGTRSDALVAIRAWTAALFPDLEVQNRRIADGDLATLTVPVTVAFGEDDPYLNPEVARHIAHQFPHAALHLIKNASHWPQWEQPEQTARLILGDED</sequence>
<keyword evidence="4" id="KW-1185">Reference proteome</keyword>
<dbReference type="PANTHER" id="PTHR43798">
    <property type="entry name" value="MONOACYLGLYCEROL LIPASE"/>
    <property type="match status" value="1"/>
</dbReference>
<protein>
    <recommendedName>
        <fullName evidence="2">AB hydrolase-1 domain-containing protein</fullName>
    </recommendedName>
</protein>
<dbReference type="SUPFAM" id="SSF53474">
    <property type="entry name" value="alpha/beta-Hydrolases"/>
    <property type="match status" value="1"/>
</dbReference>
<organism evidence="3 4">
    <name type="scientific">Streptomyces fuscichromogenes</name>
    <dbReference type="NCBI Taxonomy" id="1324013"/>
    <lineage>
        <taxon>Bacteria</taxon>
        <taxon>Bacillati</taxon>
        <taxon>Actinomycetota</taxon>
        <taxon>Actinomycetes</taxon>
        <taxon>Kitasatosporales</taxon>
        <taxon>Streptomycetaceae</taxon>
        <taxon>Streptomyces</taxon>
    </lineage>
</organism>
<dbReference type="Gene3D" id="3.40.50.1820">
    <property type="entry name" value="alpha/beta hydrolase"/>
    <property type="match status" value="1"/>
</dbReference>
<dbReference type="PRINTS" id="PR00412">
    <property type="entry name" value="EPOXHYDRLASE"/>
</dbReference>
<name>A0A917XBB8_9ACTN</name>
<keyword evidence="1" id="KW-0378">Hydrolase</keyword>
<dbReference type="AlphaFoldDB" id="A0A917XBB8"/>
<evidence type="ECO:0000259" key="2">
    <source>
        <dbReference type="Pfam" id="PF00561"/>
    </source>
</evidence>
<dbReference type="PANTHER" id="PTHR43798:SF31">
    <property type="entry name" value="AB HYDROLASE SUPERFAMILY PROTEIN YCLE"/>
    <property type="match status" value="1"/>
</dbReference>
<dbReference type="InterPro" id="IPR050266">
    <property type="entry name" value="AB_hydrolase_sf"/>
</dbReference>
<reference evidence="3" key="1">
    <citation type="journal article" date="2014" name="Int. J. Syst. Evol. Microbiol.">
        <title>Complete genome sequence of Corynebacterium casei LMG S-19264T (=DSM 44701T), isolated from a smear-ripened cheese.</title>
        <authorList>
            <consortium name="US DOE Joint Genome Institute (JGI-PGF)"/>
            <person name="Walter F."/>
            <person name="Albersmeier A."/>
            <person name="Kalinowski J."/>
            <person name="Ruckert C."/>
        </authorList>
    </citation>
    <scope>NUCLEOTIDE SEQUENCE</scope>
    <source>
        <strain evidence="3">CGMCC 4.7110</strain>
    </source>
</reference>
<reference evidence="3" key="2">
    <citation type="submission" date="2020-09" db="EMBL/GenBank/DDBJ databases">
        <authorList>
            <person name="Sun Q."/>
            <person name="Zhou Y."/>
        </authorList>
    </citation>
    <scope>NUCLEOTIDE SEQUENCE</scope>
    <source>
        <strain evidence="3">CGMCC 4.7110</strain>
    </source>
</reference>
<dbReference type="GO" id="GO:0016020">
    <property type="term" value="C:membrane"/>
    <property type="evidence" value="ECO:0007669"/>
    <property type="project" value="TreeGrafter"/>
</dbReference>
<evidence type="ECO:0000256" key="1">
    <source>
        <dbReference type="ARBA" id="ARBA00022801"/>
    </source>
</evidence>
<comment type="caution">
    <text evidence="3">The sequence shown here is derived from an EMBL/GenBank/DDBJ whole genome shotgun (WGS) entry which is preliminary data.</text>
</comment>
<gene>
    <name evidence="3" type="ORF">GCM10011578_028700</name>
</gene>
<dbReference type="PRINTS" id="PR00111">
    <property type="entry name" value="ABHYDROLASE"/>
</dbReference>
<dbReference type="InterPro" id="IPR000639">
    <property type="entry name" value="Epox_hydrolase-like"/>
</dbReference>
<feature type="domain" description="AB hydrolase-1" evidence="2">
    <location>
        <begin position="31"/>
        <end position="280"/>
    </location>
</feature>
<dbReference type="RefSeq" id="WP_189263042.1">
    <property type="nucleotide sequence ID" value="NZ_BMML01000005.1"/>
</dbReference>